<dbReference type="OrthoDB" id="5920590at2759"/>
<name>A0A077YYB4_TRITR</name>
<dbReference type="EMBL" id="HG805841">
    <property type="protein sequence ID" value="CDW53097.1"/>
    <property type="molecule type" value="Genomic_DNA"/>
</dbReference>
<evidence type="ECO:0000313" key="1">
    <source>
        <dbReference type="EMBL" id="CDW53097.1"/>
    </source>
</evidence>
<protein>
    <recommendedName>
        <fullName evidence="3">rRNA adenine N(6)-methyltransferase</fullName>
    </recommendedName>
</protein>
<dbReference type="STRING" id="36087.A0A077YYB4"/>
<dbReference type="AlphaFoldDB" id="A0A077YYB4"/>
<keyword evidence="2" id="KW-1185">Reference proteome</keyword>
<reference evidence="1" key="1">
    <citation type="submission" date="2014-01" db="EMBL/GenBank/DDBJ databases">
        <authorList>
            <person name="Aslett M."/>
        </authorList>
    </citation>
    <scope>NUCLEOTIDE SEQUENCE</scope>
</reference>
<dbReference type="Proteomes" id="UP000030665">
    <property type="component" value="Unassembled WGS sequence"/>
</dbReference>
<accession>A0A077YYB4</accession>
<dbReference type="InterPro" id="IPR029063">
    <property type="entry name" value="SAM-dependent_MTases_sf"/>
</dbReference>
<dbReference type="Gene3D" id="3.40.50.150">
    <property type="entry name" value="Vaccinia Virus protein VP39"/>
    <property type="match status" value="1"/>
</dbReference>
<organism evidence="1 2">
    <name type="scientific">Trichuris trichiura</name>
    <name type="common">Whipworm</name>
    <name type="synonym">Trichocephalus trichiurus</name>
    <dbReference type="NCBI Taxonomy" id="36087"/>
    <lineage>
        <taxon>Eukaryota</taxon>
        <taxon>Metazoa</taxon>
        <taxon>Ecdysozoa</taxon>
        <taxon>Nematoda</taxon>
        <taxon>Enoplea</taxon>
        <taxon>Dorylaimia</taxon>
        <taxon>Trichinellida</taxon>
        <taxon>Trichuridae</taxon>
        <taxon>Trichuris</taxon>
    </lineage>
</organism>
<evidence type="ECO:0000313" key="2">
    <source>
        <dbReference type="Proteomes" id="UP000030665"/>
    </source>
</evidence>
<evidence type="ECO:0008006" key="3">
    <source>
        <dbReference type="Google" id="ProtNLM"/>
    </source>
</evidence>
<gene>
    <name evidence="1" type="ORF">TTRE_0000136001</name>
</gene>
<proteinExistence type="predicted"/>
<reference evidence="1" key="2">
    <citation type="submission" date="2014-03" db="EMBL/GenBank/DDBJ databases">
        <title>The whipworm genome and dual-species transcriptomics of an intimate host-pathogen interaction.</title>
        <authorList>
            <person name="Foth B.J."/>
            <person name="Tsai I.J."/>
            <person name="Reid A.J."/>
            <person name="Bancroft A.J."/>
            <person name="Nichol S."/>
            <person name="Tracey A."/>
            <person name="Holroyd N."/>
            <person name="Cotton J.A."/>
            <person name="Stanley E.J."/>
            <person name="Zarowiecki M."/>
            <person name="Liu J.Z."/>
            <person name="Huckvale T."/>
            <person name="Cooper P.J."/>
            <person name="Grencis R.K."/>
            <person name="Berriman M."/>
        </authorList>
    </citation>
    <scope>NUCLEOTIDE SEQUENCE [LARGE SCALE GENOMIC DNA]</scope>
</reference>
<sequence length="392" mass="44519">MKLLKCLSGVQEICRRSPSIRSLVTPVFNVPQVEHGDEFGKISELERRQRYPVGILNPTNLESLKADELFLPKSTPSRRSKNSSVTLHPDRSHAATDQIFARVKEHLKCDETTFCLFNPGISNLPADLLEAGAKRIVILEAEDNNFDKWKRFAAKNPNQVWAHNFNFGRLAEHTSEQFIRTQMFPLASIFDQCGLQRNEEWKENGFCSTPVTQLMGEWVARVLGAIFIDPPIIYIGVLPPFNERPVFLCLLANRITRQNAFEFGPAEALLFTSASKYVVIGHQQAALPKLTGYRRQEYQLYFDFDLVGKEPFDSFHPTIVVPRKLKYSRSIEKCKLDPHLLHLVHMKPKRALPLDSSLLESVTVDHALAGLSFLHRQLLASPKATKLTSFLA</sequence>